<proteinExistence type="predicted"/>
<reference evidence="3" key="2">
    <citation type="journal article" date="2020" name="Nat. Commun.">
        <title>Large-scale genome sequencing of mycorrhizal fungi provides insights into the early evolution of symbiotic traits.</title>
        <authorList>
            <person name="Miyauchi S."/>
            <person name="Kiss E."/>
            <person name="Kuo A."/>
            <person name="Drula E."/>
            <person name="Kohler A."/>
            <person name="Sanchez-Garcia M."/>
            <person name="Morin E."/>
            <person name="Andreopoulos B."/>
            <person name="Barry K.W."/>
            <person name="Bonito G."/>
            <person name="Buee M."/>
            <person name="Carver A."/>
            <person name="Chen C."/>
            <person name="Cichocki N."/>
            <person name="Clum A."/>
            <person name="Culley D."/>
            <person name="Crous P.W."/>
            <person name="Fauchery L."/>
            <person name="Girlanda M."/>
            <person name="Hayes R.D."/>
            <person name="Keri Z."/>
            <person name="LaButti K."/>
            <person name="Lipzen A."/>
            <person name="Lombard V."/>
            <person name="Magnuson J."/>
            <person name="Maillard F."/>
            <person name="Murat C."/>
            <person name="Nolan M."/>
            <person name="Ohm R.A."/>
            <person name="Pangilinan J."/>
            <person name="Pereira M.F."/>
            <person name="Perotto S."/>
            <person name="Peter M."/>
            <person name="Pfister S."/>
            <person name="Riley R."/>
            <person name="Sitrit Y."/>
            <person name="Stielow J.B."/>
            <person name="Szollosi G."/>
            <person name="Zifcakova L."/>
            <person name="Stursova M."/>
            <person name="Spatafora J.W."/>
            <person name="Tedersoo L."/>
            <person name="Vaario L.M."/>
            <person name="Yamada A."/>
            <person name="Yan M."/>
            <person name="Wang P."/>
            <person name="Xu J."/>
            <person name="Bruns T."/>
            <person name="Baldrian P."/>
            <person name="Vilgalys R."/>
            <person name="Dunand C."/>
            <person name="Henrissat B."/>
            <person name="Grigoriev I.V."/>
            <person name="Hibbett D."/>
            <person name="Nagy L.G."/>
            <person name="Martin F.M."/>
        </authorList>
    </citation>
    <scope>NUCLEOTIDE SEQUENCE</scope>
    <source>
        <strain evidence="3">BED1</strain>
    </source>
</reference>
<name>A0AAD4B9Q5_BOLED</name>
<dbReference type="AlphaFoldDB" id="A0AAD4B9Q5"/>
<keyword evidence="4" id="KW-1185">Reference proteome</keyword>
<gene>
    <name evidence="3" type="ORF">L210DRAFT_3590665</name>
</gene>
<sequence>MILLAFLALLHSHAAFSLPARFRHLLGTKIGFVTHPRARLLHSLRSQLLVYPQNPQTPRAPSSRRRIPCPSR</sequence>
<keyword evidence="2" id="KW-0732">Signal</keyword>
<protein>
    <recommendedName>
        <fullName evidence="5">Secreted protein</fullName>
    </recommendedName>
</protein>
<comment type="caution">
    <text evidence="3">The sequence shown here is derived from an EMBL/GenBank/DDBJ whole genome shotgun (WGS) entry which is preliminary data.</text>
</comment>
<accession>A0AAD4B9Q5</accession>
<evidence type="ECO:0000256" key="1">
    <source>
        <dbReference type="SAM" id="MobiDB-lite"/>
    </source>
</evidence>
<reference evidence="3" key="1">
    <citation type="submission" date="2019-10" db="EMBL/GenBank/DDBJ databases">
        <authorList>
            <consortium name="DOE Joint Genome Institute"/>
            <person name="Kuo A."/>
            <person name="Miyauchi S."/>
            <person name="Kiss E."/>
            <person name="Drula E."/>
            <person name="Kohler A."/>
            <person name="Sanchez-Garcia M."/>
            <person name="Andreopoulos B."/>
            <person name="Barry K.W."/>
            <person name="Bonito G."/>
            <person name="Buee M."/>
            <person name="Carver A."/>
            <person name="Chen C."/>
            <person name="Cichocki N."/>
            <person name="Clum A."/>
            <person name="Culley D."/>
            <person name="Crous P.W."/>
            <person name="Fauchery L."/>
            <person name="Girlanda M."/>
            <person name="Hayes R."/>
            <person name="Keri Z."/>
            <person name="LaButti K."/>
            <person name="Lipzen A."/>
            <person name="Lombard V."/>
            <person name="Magnuson J."/>
            <person name="Maillard F."/>
            <person name="Morin E."/>
            <person name="Murat C."/>
            <person name="Nolan M."/>
            <person name="Ohm R."/>
            <person name="Pangilinan J."/>
            <person name="Pereira M."/>
            <person name="Perotto S."/>
            <person name="Peter M."/>
            <person name="Riley R."/>
            <person name="Sitrit Y."/>
            <person name="Stielow B."/>
            <person name="Szollosi G."/>
            <person name="Zifcakova L."/>
            <person name="Stursova M."/>
            <person name="Spatafora J.W."/>
            <person name="Tedersoo L."/>
            <person name="Vaario L.-M."/>
            <person name="Yamada A."/>
            <person name="Yan M."/>
            <person name="Wang P."/>
            <person name="Xu J."/>
            <person name="Bruns T."/>
            <person name="Baldrian P."/>
            <person name="Vilgalys R."/>
            <person name="Henrissat B."/>
            <person name="Grigoriev I.V."/>
            <person name="Hibbett D."/>
            <person name="Nagy L.G."/>
            <person name="Martin F.M."/>
        </authorList>
    </citation>
    <scope>NUCLEOTIDE SEQUENCE</scope>
    <source>
        <strain evidence="3">BED1</strain>
    </source>
</reference>
<dbReference type="EMBL" id="WHUW01000435">
    <property type="protein sequence ID" value="KAF8414751.1"/>
    <property type="molecule type" value="Genomic_DNA"/>
</dbReference>
<feature type="signal peptide" evidence="2">
    <location>
        <begin position="1"/>
        <end position="15"/>
    </location>
</feature>
<feature type="chain" id="PRO_5042201510" description="Secreted protein" evidence="2">
    <location>
        <begin position="16"/>
        <end position="72"/>
    </location>
</feature>
<organism evidence="3 4">
    <name type="scientific">Boletus edulis BED1</name>
    <dbReference type="NCBI Taxonomy" id="1328754"/>
    <lineage>
        <taxon>Eukaryota</taxon>
        <taxon>Fungi</taxon>
        <taxon>Dikarya</taxon>
        <taxon>Basidiomycota</taxon>
        <taxon>Agaricomycotina</taxon>
        <taxon>Agaricomycetes</taxon>
        <taxon>Agaricomycetidae</taxon>
        <taxon>Boletales</taxon>
        <taxon>Boletineae</taxon>
        <taxon>Boletaceae</taxon>
        <taxon>Boletoideae</taxon>
        <taxon>Boletus</taxon>
    </lineage>
</organism>
<evidence type="ECO:0008006" key="5">
    <source>
        <dbReference type="Google" id="ProtNLM"/>
    </source>
</evidence>
<feature type="region of interest" description="Disordered" evidence="1">
    <location>
        <begin position="52"/>
        <end position="72"/>
    </location>
</feature>
<evidence type="ECO:0000313" key="4">
    <source>
        <dbReference type="Proteomes" id="UP001194468"/>
    </source>
</evidence>
<feature type="compositionally biased region" description="Basic residues" evidence="1">
    <location>
        <begin position="62"/>
        <end position="72"/>
    </location>
</feature>
<evidence type="ECO:0000256" key="2">
    <source>
        <dbReference type="SAM" id="SignalP"/>
    </source>
</evidence>
<dbReference type="Proteomes" id="UP001194468">
    <property type="component" value="Unassembled WGS sequence"/>
</dbReference>
<evidence type="ECO:0000313" key="3">
    <source>
        <dbReference type="EMBL" id="KAF8414751.1"/>
    </source>
</evidence>